<evidence type="ECO:0000256" key="2">
    <source>
        <dbReference type="ARBA" id="ARBA00023163"/>
    </source>
</evidence>
<protein>
    <submittedName>
        <fullName evidence="4">Uncharacterized protein</fullName>
    </submittedName>
</protein>
<proteinExistence type="inferred from homology"/>
<dbReference type="InterPro" id="IPR005202">
    <property type="entry name" value="TF_GRAS"/>
</dbReference>
<gene>
    <name evidence="4" type="ORF">POM88_047594</name>
</gene>
<reference evidence="4" key="1">
    <citation type="submission" date="2023-02" db="EMBL/GenBank/DDBJ databases">
        <title>Genome of toxic invasive species Heracleum sosnowskyi carries increased number of genes despite the absence of recent whole-genome duplications.</title>
        <authorList>
            <person name="Schelkunov M."/>
            <person name="Shtratnikova V."/>
            <person name="Makarenko M."/>
            <person name="Klepikova A."/>
            <person name="Omelchenko D."/>
            <person name="Novikova G."/>
            <person name="Obukhova E."/>
            <person name="Bogdanov V."/>
            <person name="Penin A."/>
            <person name="Logacheva M."/>
        </authorList>
    </citation>
    <scope>NUCLEOTIDE SEQUENCE</scope>
    <source>
        <strain evidence="4">Hsosn_3</strain>
        <tissue evidence="4">Leaf</tissue>
    </source>
</reference>
<dbReference type="Pfam" id="PF03514">
    <property type="entry name" value="GRAS"/>
    <property type="match status" value="1"/>
</dbReference>
<dbReference type="EMBL" id="JAUIZM010000011">
    <property type="protein sequence ID" value="KAK1354338.1"/>
    <property type="molecule type" value="Genomic_DNA"/>
</dbReference>
<comment type="caution">
    <text evidence="4">The sequence shown here is derived from an EMBL/GenBank/DDBJ whole genome shotgun (WGS) entry which is preliminary data.</text>
</comment>
<comment type="similarity">
    <text evidence="3">Belongs to the GRAS family.</text>
</comment>
<evidence type="ECO:0000256" key="3">
    <source>
        <dbReference type="PROSITE-ProRule" id="PRU01191"/>
    </source>
</evidence>
<feature type="region of interest" description="Leucine repeat I (LRI)" evidence="3">
    <location>
        <begin position="41"/>
        <end position="101"/>
    </location>
</feature>
<reference evidence="4" key="2">
    <citation type="submission" date="2023-05" db="EMBL/GenBank/DDBJ databases">
        <authorList>
            <person name="Schelkunov M.I."/>
        </authorList>
    </citation>
    <scope>NUCLEOTIDE SEQUENCE</scope>
    <source>
        <strain evidence="4">Hsosn_3</strain>
        <tissue evidence="4">Leaf</tissue>
    </source>
</reference>
<dbReference type="Proteomes" id="UP001237642">
    <property type="component" value="Unassembled WGS sequence"/>
</dbReference>
<accession>A0AAD8GTR8</accession>
<comment type="caution">
    <text evidence="3">Lacks conserved residue(s) required for the propagation of feature annotation.</text>
</comment>
<evidence type="ECO:0000256" key="1">
    <source>
        <dbReference type="ARBA" id="ARBA00023015"/>
    </source>
</evidence>
<dbReference type="PANTHER" id="PTHR31636">
    <property type="entry name" value="OSJNBA0084A10.13 PROTEIN-RELATED"/>
    <property type="match status" value="1"/>
</dbReference>
<keyword evidence="1" id="KW-0805">Transcription regulation</keyword>
<dbReference type="PROSITE" id="PS50985">
    <property type="entry name" value="GRAS"/>
    <property type="match status" value="1"/>
</dbReference>
<sequence length="149" mass="16450">MRAAGERFIHFSNKKLDGITSFIHPDGSALSSLSPEDTKMVDLAHLLLDSAEKVGSNQLDAADKLVTHCEGKVSESGHPVERIIHHFSKALRERITRQTGSRVGMIETDQVTDYSRLDLFRASSSNSPLSQVMQFVSIQTILENVSAKK</sequence>
<evidence type="ECO:0000313" key="5">
    <source>
        <dbReference type="Proteomes" id="UP001237642"/>
    </source>
</evidence>
<organism evidence="4 5">
    <name type="scientific">Heracleum sosnowskyi</name>
    <dbReference type="NCBI Taxonomy" id="360622"/>
    <lineage>
        <taxon>Eukaryota</taxon>
        <taxon>Viridiplantae</taxon>
        <taxon>Streptophyta</taxon>
        <taxon>Embryophyta</taxon>
        <taxon>Tracheophyta</taxon>
        <taxon>Spermatophyta</taxon>
        <taxon>Magnoliopsida</taxon>
        <taxon>eudicotyledons</taxon>
        <taxon>Gunneridae</taxon>
        <taxon>Pentapetalae</taxon>
        <taxon>asterids</taxon>
        <taxon>campanulids</taxon>
        <taxon>Apiales</taxon>
        <taxon>Apiaceae</taxon>
        <taxon>Apioideae</taxon>
        <taxon>apioid superclade</taxon>
        <taxon>Tordylieae</taxon>
        <taxon>Tordyliinae</taxon>
        <taxon>Heracleum</taxon>
    </lineage>
</organism>
<keyword evidence="2" id="KW-0804">Transcription</keyword>
<evidence type="ECO:0000313" key="4">
    <source>
        <dbReference type="EMBL" id="KAK1354338.1"/>
    </source>
</evidence>
<keyword evidence="5" id="KW-1185">Reference proteome</keyword>
<name>A0AAD8GTR8_9APIA</name>
<dbReference type="AlphaFoldDB" id="A0AAD8GTR8"/>